<reference evidence="3" key="1">
    <citation type="submission" date="2017-09" db="EMBL/GenBank/DDBJ databases">
        <title>Depth-based differentiation of microbial function through sediment-hosted aquifers and enrichment of novel symbionts in the deep terrestrial subsurface.</title>
        <authorList>
            <person name="Probst A.J."/>
            <person name="Ladd B."/>
            <person name="Jarett J.K."/>
            <person name="Geller-Mcgrath D.E."/>
            <person name="Sieber C.M.K."/>
            <person name="Emerson J.B."/>
            <person name="Anantharaman K."/>
            <person name="Thomas B.C."/>
            <person name="Malmstrom R."/>
            <person name="Stieglmeier M."/>
            <person name="Klingl A."/>
            <person name="Woyke T."/>
            <person name="Ryan C.M."/>
            <person name="Banfield J.F."/>
        </authorList>
    </citation>
    <scope>NUCLEOTIDE SEQUENCE [LARGE SCALE GENOMIC DNA]</scope>
</reference>
<dbReference type="Gene3D" id="3.90.550.10">
    <property type="entry name" value="Spore Coat Polysaccharide Biosynthesis Protein SpsA, Chain A"/>
    <property type="match status" value="1"/>
</dbReference>
<dbReference type="PANTHER" id="PTHR43630">
    <property type="entry name" value="POLY-BETA-1,6-N-ACETYL-D-GLUCOSAMINE SYNTHASE"/>
    <property type="match status" value="1"/>
</dbReference>
<dbReference type="InterPro" id="IPR029044">
    <property type="entry name" value="Nucleotide-diphossugar_trans"/>
</dbReference>
<dbReference type="Proteomes" id="UP000229098">
    <property type="component" value="Unassembled WGS sequence"/>
</dbReference>
<feature type="domain" description="Glycosyltransferase 2-like" evidence="1">
    <location>
        <begin position="8"/>
        <end position="145"/>
    </location>
</feature>
<evidence type="ECO:0000313" key="3">
    <source>
        <dbReference type="Proteomes" id="UP000229098"/>
    </source>
</evidence>
<accession>A0A2M8KX63</accession>
<name>A0A2M8KX63_9BACT</name>
<dbReference type="PANTHER" id="PTHR43630:SF2">
    <property type="entry name" value="GLYCOSYLTRANSFERASE"/>
    <property type="match status" value="1"/>
</dbReference>
<dbReference type="InterPro" id="IPR001173">
    <property type="entry name" value="Glyco_trans_2-like"/>
</dbReference>
<organism evidence="2 3">
    <name type="scientific">Candidatus Ryanbacteria bacterium CG10_big_fil_rev_8_21_14_0_10_43_42</name>
    <dbReference type="NCBI Taxonomy" id="1974864"/>
    <lineage>
        <taxon>Bacteria</taxon>
        <taxon>Candidatus Ryaniibacteriota</taxon>
    </lineage>
</organism>
<evidence type="ECO:0000259" key="1">
    <source>
        <dbReference type="Pfam" id="PF00535"/>
    </source>
</evidence>
<proteinExistence type="predicted"/>
<protein>
    <recommendedName>
        <fullName evidence="1">Glycosyltransferase 2-like domain-containing protein</fullName>
    </recommendedName>
</protein>
<dbReference type="Pfam" id="PF00535">
    <property type="entry name" value="Glycos_transf_2"/>
    <property type="match status" value="1"/>
</dbReference>
<dbReference type="EMBL" id="PFEF01000005">
    <property type="protein sequence ID" value="PJE64491.1"/>
    <property type="molecule type" value="Genomic_DNA"/>
</dbReference>
<sequence>MRTENSLTIGVPVRNESRTLERFIGSLRDSVDLLPVHLTVETIICINGSTDGSEEIAKHLVQKHCGSRLDIYVVYSQEGKMEAQRTILLSRHLHGMTAFFDADTIVHRYCLLHLWNMMEKNSQLKVAYSRVKALNHGYETIVEWIESVHYAFPHFLTSRRYFHGRGYFIRPTELFFWDDGKKERVKQLRHKWMRLDAGPIVDDIHLSRVLVQRYGPESIQEVYNAVVEFTVPRTITDFYHGQRRLLIELRRLDALFPEHAYLHKDFERKPDRKQLRQAPFDVRFHHFLYRFMEKCIRIIVRIEIFLLVCFRGRLENFWIPLKSTKENNGGNNDEDR</sequence>
<comment type="caution">
    <text evidence="2">The sequence shown here is derived from an EMBL/GenBank/DDBJ whole genome shotgun (WGS) entry which is preliminary data.</text>
</comment>
<gene>
    <name evidence="2" type="ORF">COU90_01455</name>
</gene>
<dbReference type="AlphaFoldDB" id="A0A2M8KX63"/>
<dbReference type="SUPFAM" id="SSF53448">
    <property type="entry name" value="Nucleotide-diphospho-sugar transferases"/>
    <property type="match status" value="1"/>
</dbReference>
<evidence type="ECO:0000313" key="2">
    <source>
        <dbReference type="EMBL" id="PJE64491.1"/>
    </source>
</evidence>